<dbReference type="OrthoDB" id="191139at2759"/>
<evidence type="ECO:0000313" key="3">
    <source>
        <dbReference type="Proteomes" id="UP000242146"/>
    </source>
</evidence>
<proteinExistence type="predicted"/>
<reference evidence="2 3" key="1">
    <citation type="submission" date="2016-07" db="EMBL/GenBank/DDBJ databases">
        <title>Pervasive Adenine N6-methylation of Active Genes in Fungi.</title>
        <authorList>
            <consortium name="DOE Joint Genome Institute"/>
            <person name="Mondo S.J."/>
            <person name="Dannebaum R.O."/>
            <person name="Kuo R.C."/>
            <person name="Labutti K."/>
            <person name="Haridas S."/>
            <person name="Kuo A."/>
            <person name="Salamov A."/>
            <person name="Ahrendt S.R."/>
            <person name="Lipzen A."/>
            <person name="Sullivan W."/>
            <person name="Andreopoulos W.B."/>
            <person name="Clum A."/>
            <person name="Lindquist E."/>
            <person name="Daum C."/>
            <person name="Ramamoorthy G.K."/>
            <person name="Gryganskyi A."/>
            <person name="Culley D."/>
            <person name="Magnuson J.K."/>
            <person name="James T.Y."/>
            <person name="O'Malley M.A."/>
            <person name="Stajich J.E."/>
            <person name="Spatafora J.W."/>
            <person name="Visel A."/>
            <person name="Grigoriev I.V."/>
        </authorList>
    </citation>
    <scope>NUCLEOTIDE SEQUENCE [LARGE SCALE GENOMIC DNA]</scope>
    <source>
        <strain evidence="2 3">NRRL 3301</strain>
    </source>
</reference>
<dbReference type="Gene3D" id="3.40.50.720">
    <property type="entry name" value="NAD(P)-binding Rossmann-like Domain"/>
    <property type="match status" value="1"/>
</dbReference>
<keyword evidence="3" id="KW-1185">Reference proteome</keyword>
<gene>
    <name evidence="2" type="ORF">DM01DRAFT_319910</name>
</gene>
<dbReference type="EMBL" id="MCGT01000023">
    <property type="protein sequence ID" value="ORX50504.1"/>
    <property type="molecule type" value="Genomic_DNA"/>
</dbReference>
<dbReference type="SUPFAM" id="SSF51735">
    <property type="entry name" value="NAD(P)-binding Rossmann-fold domains"/>
    <property type="match status" value="1"/>
</dbReference>
<dbReference type="AlphaFoldDB" id="A0A1X2GCB5"/>
<accession>A0A1X2GCB5</accession>
<evidence type="ECO:0000313" key="2">
    <source>
        <dbReference type="EMBL" id="ORX50504.1"/>
    </source>
</evidence>
<protein>
    <submittedName>
        <fullName evidence="2">NAD(P)-binding protein</fullName>
    </submittedName>
</protein>
<dbReference type="STRING" id="101127.A0A1X2GCB5"/>
<dbReference type="PRINTS" id="PR00081">
    <property type="entry name" value="GDHRDH"/>
</dbReference>
<dbReference type="PANTHER" id="PTHR43157:SF31">
    <property type="entry name" value="PHOSPHATIDYLINOSITOL-GLYCAN BIOSYNTHESIS CLASS F PROTEIN"/>
    <property type="match status" value="1"/>
</dbReference>
<dbReference type="Proteomes" id="UP000242146">
    <property type="component" value="Unassembled WGS sequence"/>
</dbReference>
<dbReference type="PANTHER" id="PTHR43157">
    <property type="entry name" value="PHOSPHATIDYLINOSITOL-GLYCAN BIOSYNTHESIS CLASS F PROTEIN-RELATED"/>
    <property type="match status" value="1"/>
</dbReference>
<name>A0A1X2GCB5_9FUNG</name>
<evidence type="ECO:0000256" key="1">
    <source>
        <dbReference type="ARBA" id="ARBA00023002"/>
    </source>
</evidence>
<keyword evidence="1" id="KW-0560">Oxidoreductase</keyword>
<comment type="caution">
    <text evidence="2">The sequence shown here is derived from an EMBL/GenBank/DDBJ whole genome shotgun (WGS) entry which is preliminary data.</text>
</comment>
<dbReference type="InterPro" id="IPR036291">
    <property type="entry name" value="NAD(P)-bd_dom_sf"/>
</dbReference>
<dbReference type="Pfam" id="PF00106">
    <property type="entry name" value="adh_short"/>
    <property type="match status" value="1"/>
</dbReference>
<organism evidence="2 3">
    <name type="scientific">Hesseltinella vesiculosa</name>
    <dbReference type="NCBI Taxonomy" id="101127"/>
    <lineage>
        <taxon>Eukaryota</taxon>
        <taxon>Fungi</taxon>
        <taxon>Fungi incertae sedis</taxon>
        <taxon>Mucoromycota</taxon>
        <taxon>Mucoromycotina</taxon>
        <taxon>Mucoromycetes</taxon>
        <taxon>Mucorales</taxon>
        <taxon>Cunninghamellaceae</taxon>
        <taxon>Hesseltinella</taxon>
    </lineage>
</organism>
<dbReference type="InterPro" id="IPR002347">
    <property type="entry name" value="SDR_fam"/>
</dbReference>
<dbReference type="GO" id="GO:0016491">
    <property type="term" value="F:oxidoreductase activity"/>
    <property type="evidence" value="ECO:0007669"/>
    <property type="project" value="UniProtKB-KW"/>
</dbReference>
<sequence>MFSKKKKFSFDDIPDLSGKVVIITGASSGVGKVSAMEMARKGAHVVLGCRSEKKTRPVIDEIIKETGNPDVEFMPLNLMSLKSCKEFVEEFKQRHDTLHVLMNSAGVLSVFFFLLCVETQVATNYLSHYYITLELLPLLETSSPSRVVNVSASLHIFTRSMNFDTMNDPKKYSAFMQYSRSKAYQIMFTRELNKRLHERGVENVYVNANHPGVFRSDLSRHTLTKGSWTYNMIYNYLTISTEEGAMTQLYLATSPDIEENAIQGHYFVPFGVKGCPTKFVTNEDNCQKLWIDTEKLIQEKLPGYTPKI</sequence>